<sequence>MSTDATPMPEQQTCQRRMTDWGPWERAENLDHWADSGHGLVGQAQAGRSCSFCGSLHPDDFMRLVAEGWIVGPTDKAYKAYFARPYSAAELAERRARWEANDPTVRAVRELGERDGKTAEQIAADIEQIAEVALGSSRGETVAKFYFQHFSTDQRAEFIDLYNSGRMKVEGGGFYVLPFFCEARPGPATPTPA</sequence>
<proteinExistence type="predicted"/>
<evidence type="ECO:0000313" key="1">
    <source>
        <dbReference type="EMBL" id="UWZ37840.1"/>
    </source>
</evidence>
<keyword evidence="2" id="KW-1185">Reference proteome</keyword>
<protein>
    <submittedName>
        <fullName evidence="1">Uncharacterized protein</fullName>
    </submittedName>
</protein>
<name>A0ABY5Z710_9ACTN</name>
<gene>
    <name evidence="1" type="ORF">Drose_06080</name>
</gene>
<dbReference type="EMBL" id="CP073721">
    <property type="protein sequence ID" value="UWZ37840.1"/>
    <property type="molecule type" value="Genomic_DNA"/>
</dbReference>
<evidence type="ECO:0000313" key="2">
    <source>
        <dbReference type="Proteomes" id="UP001058271"/>
    </source>
</evidence>
<organism evidence="1 2">
    <name type="scientific">Dactylosporangium roseum</name>
    <dbReference type="NCBI Taxonomy" id="47989"/>
    <lineage>
        <taxon>Bacteria</taxon>
        <taxon>Bacillati</taxon>
        <taxon>Actinomycetota</taxon>
        <taxon>Actinomycetes</taxon>
        <taxon>Micromonosporales</taxon>
        <taxon>Micromonosporaceae</taxon>
        <taxon>Dactylosporangium</taxon>
    </lineage>
</organism>
<accession>A0ABY5Z710</accession>
<dbReference type="RefSeq" id="WP_260727204.1">
    <property type="nucleotide sequence ID" value="NZ_BAAABS010000033.1"/>
</dbReference>
<reference evidence="1" key="1">
    <citation type="submission" date="2021-04" db="EMBL/GenBank/DDBJ databases">
        <title>Biosynthetic gene clusters of Dactylosporangioum roseum.</title>
        <authorList>
            <person name="Hartkoorn R.C."/>
            <person name="Beaudoing E."/>
            <person name="Hot D."/>
            <person name="Moureu S."/>
        </authorList>
    </citation>
    <scope>NUCLEOTIDE SEQUENCE</scope>
    <source>
        <strain evidence="1">NRRL B-16295</strain>
    </source>
</reference>
<dbReference type="Proteomes" id="UP001058271">
    <property type="component" value="Chromosome"/>
</dbReference>